<dbReference type="AlphaFoldDB" id="A0A6A4TIE0"/>
<accession>A0A6A4TIE0</accession>
<feature type="region of interest" description="Disordered" evidence="1">
    <location>
        <begin position="107"/>
        <end position="144"/>
    </location>
</feature>
<reference evidence="2 3" key="1">
    <citation type="submission" date="2019-06" db="EMBL/GenBank/DDBJ databases">
        <title>Draft genomes of female and male turbot (Scophthalmus maximus).</title>
        <authorList>
            <person name="Xu H."/>
            <person name="Xu X.-W."/>
            <person name="Shao C."/>
            <person name="Chen S."/>
        </authorList>
    </citation>
    <scope>NUCLEOTIDE SEQUENCE [LARGE SCALE GENOMIC DNA]</scope>
    <source>
        <strain evidence="2">Ysfricsl-2016a</strain>
        <tissue evidence="2">Blood</tissue>
    </source>
</reference>
<comment type="caution">
    <text evidence="2">The sequence shown here is derived from an EMBL/GenBank/DDBJ whole genome shotgun (WGS) entry which is preliminary data.</text>
</comment>
<proteinExistence type="predicted"/>
<dbReference type="EMBL" id="VEVO01000003">
    <property type="protein sequence ID" value="KAF0044609.1"/>
    <property type="molecule type" value="Genomic_DNA"/>
</dbReference>
<sequence length="144" mass="15596">MCVRIALTGFLMEFDGFVLAYQTRLVLHPLSSAHHVHEEWLKTALMSSCKFQFGRSATRGSLQLGQTNCSVIKTVVLLSSKPADLERKAAALQISLIQTSQSAPVIGLDQRRVRSPRRRSSDGEADPAAGGDRPRCTAACGSPT</sequence>
<evidence type="ECO:0000256" key="1">
    <source>
        <dbReference type="SAM" id="MobiDB-lite"/>
    </source>
</evidence>
<name>A0A6A4TIE0_SCOMX</name>
<gene>
    <name evidence="2" type="ORF">F2P81_003767</name>
</gene>
<organism evidence="2 3">
    <name type="scientific">Scophthalmus maximus</name>
    <name type="common">Turbot</name>
    <name type="synonym">Psetta maxima</name>
    <dbReference type="NCBI Taxonomy" id="52904"/>
    <lineage>
        <taxon>Eukaryota</taxon>
        <taxon>Metazoa</taxon>
        <taxon>Chordata</taxon>
        <taxon>Craniata</taxon>
        <taxon>Vertebrata</taxon>
        <taxon>Euteleostomi</taxon>
        <taxon>Actinopterygii</taxon>
        <taxon>Neopterygii</taxon>
        <taxon>Teleostei</taxon>
        <taxon>Neoteleostei</taxon>
        <taxon>Acanthomorphata</taxon>
        <taxon>Carangaria</taxon>
        <taxon>Pleuronectiformes</taxon>
        <taxon>Pleuronectoidei</taxon>
        <taxon>Scophthalmidae</taxon>
        <taxon>Scophthalmus</taxon>
    </lineage>
</organism>
<evidence type="ECO:0000313" key="2">
    <source>
        <dbReference type="EMBL" id="KAF0044609.1"/>
    </source>
</evidence>
<protein>
    <submittedName>
        <fullName evidence="2">Uncharacterized protein</fullName>
    </submittedName>
</protein>
<evidence type="ECO:0000313" key="3">
    <source>
        <dbReference type="Proteomes" id="UP000438429"/>
    </source>
</evidence>
<dbReference type="Proteomes" id="UP000438429">
    <property type="component" value="Unassembled WGS sequence"/>
</dbReference>